<keyword evidence="2" id="KW-1185">Reference proteome</keyword>
<dbReference type="RefSeq" id="WP_242775214.1">
    <property type="nucleotide sequence ID" value="NZ_JALDAY010000015.1"/>
</dbReference>
<dbReference type="Proteomes" id="UP001165269">
    <property type="component" value="Unassembled WGS sequence"/>
</dbReference>
<proteinExistence type="predicted"/>
<sequence>MSAAAKEFQADATTRSLLHQRLYTLFGRRVSEVRITRVTWPEGHRWVAMVLGPGDKEVPPVRGSGLHVQAALVLKEAFPQANWGRGQNYDVTTGVLREHVVRQPASARKARNT</sequence>
<comment type="caution">
    <text evidence="1">The sequence shown here is derived from an EMBL/GenBank/DDBJ whole genome shotgun (WGS) entry which is preliminary data.</text>
</comment>
<gene>
    <name evidence="1" type="ORF">MQP27_41035</name>
</gene>
<dbReference type="EMBL" id="JALDAY010000015">
    <property type="protein sequence ID" value="MCI3277473.1"/>
    <property type="molecule type" value="Genomic_DNA"/>
</dbReference>
<evidence type="ECO:0000313" key="2">
    <source>
        <dbReference type="Proteomes" id="UP001165269"/>
    </source>
</evidence>
<accession>A0ABS9YJS2</accession>
<evidence type="ECO:0000313" key="1">
    <source>
        <dbReference type="EMBL" id="MCI3277473.1"/>
    </source>
</evidence>
<reference evidence="1" key="1">
    <citation type="submission" date="2022-03" db="EMBL/GenBank/DDBJ databases">
        <title>Streptomyces 7R015 and 7R016 isolated from Barleria lupulina in Thailand.</title>
        <authorList>
            <person name="Kanchanasin P."/>
            <person name="Phongsopitanun W."/>
            <person name="Tanasupawat S."/>
        </authorList>
    </citation>
    <scope>NUCLEOTIDE SEQUENCE</scope>
    <source>
        <strain evidence="1">7R015</strain>
    </source>
</reference>
<organism evidence="1 2">
    <name type="scientific">Streptomyces cylindrosporus</name>
    <dbReference type="NCBI Taxonomy" id="2927583"/>
    <lineage>
        <taxon>Bacteria</taxon>
        <taxon>Bacillati</taxon>
        <taxon>Actinomycetota</taxon>
        <taxon>Actinomycetes</taxon>
        <taxon>Kitasatosporales</taxon>
        <taxon>Streptomycetaceae</taxon>
        <taxon>Streptomyces</taxon>
    </lineage>
</organism>
<protein>
    <submittedName>
        <fullName evidence="1">Uncharacterized protein</fullName>
    </submittedName>
</protein>
<name>A0ABS9YJS2_9ACTN</name>